<dbReference type="FunFam" id="2.10.25.10:FF:000471">
    <property type="entry name" value="Protein lin-12"/>
    <property type="match status" value="1"/>
</dbReference>
<protein>
    <submittedName>
        <fullName evidence="15">Uncharacterized protein</fullName>
    </submittedName>
</protein>
<evidence type="ECO:0000256" key="4">
    <source>
        <dbReference type="ARBA" id="ARBA00022692"/>
    </source>
</evidence>
<comment type="caution">
    <text evidence="15">The sequence shown here is derived from an EMBL/GenBank/DDBJ whole genome shotgun (WGS) entry which is preliminary data.</text>
</comment>
<comment type="similarity">
    <text evidence="2">Belongs to the NOTCH family.</text>
</comment>
<dbReference type="PROSITE" id="PS50025">
    <property type="entry name" value="LAM_G_DOMAIN"/>
    <property type="match status" value="3"/>
</dbReference>
<evidence type="ECO:0000256" key="6">
    <source>
        <dbReference type="ARBA" id="ARBA00022737"/>
    </source>
</evidence>
<feature type="domain" description="EGF-like" evidence="14">
    <location>
        <begin position="708"/>
        <end position="744"/>
    </location>
</feature>
<feature type="disulfide bond" evidence="11">
    <location>
        <begin position="405"/>
        <end position="414"/>
    </location>
</feature>
<evidence type="ECO:0000256" key="10">
    <source>
        <dbReference type="ARBA" id="ARBA00023180"/>
    </source>
</evidence>
<dbReference type="EMBL" id="VSWD01000011">
    <property type="protein sequence ID" value="KAK3087011.1"/>
    <property type="molecule type" value="Genomic_DNA"/>
</dbReference>
<feature type="disulfide bond" evidence="11">
    <location>
        <begin position="755"/>
        <end position="772"/>
    </location>
</feature>
<evidence type="ECO:0000256" key="8">
    <source>
        <dbReference type="ARBA" id="ARBA00023136"/>
    </source>
</evidence>
<feature type="disulfide bond" evidence="11">
    <location>
        <begin position="1124"/>
        <end position="1133"/>
    </location>
</feature>
<dbReference type="SUPFAM" id="SSF57196">
    <property type="entry name" value="EGF/Laminin"/>
    <property type="match status" value="8"/>
</dbReference>
<keyword evidence="5" id="KW-0732">Signal</keyword>
<feature type="disulfide bond" evidence="11">
    <location>
        <begin position="734"/>
        <end position="743"/>
    </location>
</feature>
<feature type="domain" description="EGF-like" evidence="14">
    <location>
        <begin position="903"/>
        <end position="939"/>
    </location>
</feature>
<feature type="domain" description="EGF-like" evidence="14">
    <location>
        <begin position="629"/>
        <end position="666"/>
    </location>
</feature>
<dbReference type="PROSITE" id="PS00010">
    <property type="entry name" value="ASX_HYDROXYL"/>
    <property type="match status" value="8"/>
</dbReference>
<feature type="disulfide bond" evidence="11">
    <location>
        <begin position="929"/>
        <end position="938"/>
    </location>
</feature>
<evidence type="ECO:0000259" key="13">
    <source>
        <dbReference type="PROSITE" id="PS50025"/>
    </source>
</evidence>
<evidence type="ECO:0000256" key="3">
    <source>
        <dbReference type="ARBA" id="ARBA00022536"/>
    </source>
</evidence>
<dbReference type="Pfam" id="PF07645">
    <property type="entry name" value="EGF_CA"/>
    <property type="match status" value="2"/>
</dbReference>
<comment type="caution">
    <text evidence="11">Lacks conserved residue(s) required for the propagation of feature annotation.</text>
</comment>
<dbReference type="Proteomes" id="UP001186944">
    <property type="component" value="Unassembled WGS sequence"/>
</dbReference>
<dbReference type="CDD" id="cd00054">
    <property type="entry name" value="EGF_CA"/>
    <property type="match status" value="9"/>
</dbReference>
<keyword evidence="3 11" id="KW-0245">EGF-like domain</keyword>
<feature type="disulfide bond" evidence="11">
    <location>
        <begin position="851"/>
        <end position="860"/>
    </location>
</feature>
<feature type="domain" description="EGF-like" evidence="14">
    <location>
        <begin position="1020"/>
        <end position="1057"/>
    </location>
</feature>
<feature type="domain" description="EGF-like" evidence="14">
    <location>
        <begin position="746"/>
        <end position="784"/>
    </location>
</feature>
<keyword evidence="7 12" id="KW-1133">Transmembrane helix</keyword>
<dbReference type="GO" id="GO:0005509">
    <property type="term" value="F:calcium ion binding"/>
    <property type="evidence" value="ECO:0007669"/>
    <property type="project" value="InterPro"/>
</dbReference>
<dbReference type="PROSITE" id="PS00022">
    <property type="entry name" value="EGF_1"/>
    <property type="match status" value="10"/>
</dbReference>
<feature type="domain" description="EGF-like" evidence="14">
    <location>
        <begin position="1098"/>
        <end position="1134"/>
    </location>
</feature>
<dbReference type="InterPro" id="IPR013032">
    <property type="entry name" value="EGF-like_CS"/>
</dbReference>
<keyword evidence="8 12" id="KW-0472">Membrane</keyword>
<accession>A0AA89BQ27</accession>
<feature type="transmembrane region" description="Helical" evidence="12">
    <location>
        <begin position="1149"/>
        <end position="1173"/>
    </location>
</feature>
<dbReference type="InterPro" id="IPR000742">
    <property type="entry name" value="EGF"/>
</dbReference>
<dbReference type="InterPro" id="IPR000152">
    <property type="entry name" value="EGF-type_Asp/Asn_hydroxyl_site"/>
</dbReference>
<feature type="domain" description="Laminin G" evidence="13">
    <location>
        <begin position="168"/>
        <end position="381"/>
    </location>
</feature>
<dbReference type="SUPFAM" id="SSF49899">
    <property type="entry name" value="Concanavalin A-like lectins/glucanases"/>
    <property type="match status" value="3"/>
</dbReference>
<dbReference type="SMART" id="SM00282">
    <property type="entry name" value="LamG"/>
    <property type="match status" value="2"/>
</dbReference>
<feature type="domain" description="EGF-like" evidence="14">
    <location>
        <begin position="786"/>
        <end position="823"/>
    </location>
</feature>
<dbReference type="PROSITE" id="PS50026">
    <property type="entry name" value="EGF_3"/>
    <property type="match status" value="14"/>
</dbReference>
<dbReference type="InterPro" id="IPR018097">
    <property type="entry name" value="EGF_Ca-bd_CS"/>
</dbReference>
<keyword evidence="4 12" id="KW-0812">Transmembrane</keyword>
<dbReference type="Pfam" id="PF00008">
    <property type="entry name" value="EGF"/>
    <property type="match status" value="5"/>
</dbReference>
<dbReference type="InterPro" id="IPR049883">
    <property type="entry name" value="NOTCH1_EGF-like"/>
</dbReference>
<dbReference type="FunFam" id="2.10.25.10:FF:000472">
    <property type="entry name" value="Uncharacterized protein, isoform A"/>
    <property type="match status" value="2"/>
</dbReference>
<keyword evidence="9 11" id="KW-1015">Disulfide bond</keyword>
<evidence type="ECO:0000256" key="1">
    <source>
        <dbReference type="ARBA" id="ARBA00004479"/>
    </source>
</evidence>
<feature type="domain" description="EGF-like" evidence="14">
    <location>
        <begin position="377"/>
        <end position="415"/>
    </location>
</feature>
<evidence type="ECO:0000259" key="14">
    <source>
        <dbReference type="PROSITE" id="PS50026"/>
    </source>
</evidence>
<dbReference type="PROSITE" id="PS01187">
    <property type="entry name" value="EGF_CA"/>
    <property type="match status" value="4"/>
</dbReference>
<dbReference type="SMART" id="SM00179">
    <property type="entry name" value="EGF_CA"/>
    <property type="match status" value="13"/>
</dbReference>
<dbReference type="CDD" id="cd00110">
    <property type="entry name" value="LamG"/>
    <property type="match status" value="3"/>
</dbReference>
<gene>
    <name evidence="15" type="ORF">FSP39_000290</name>
</gene>
<evidence type="ECO:0000256" key="7">
    <source>
        <dbReference type="ARBA" id="ARBA00022989"/>
    </source>
</evidence>
<dbReference type="InterPro" id="IPR001791">
    <property type="entry name" value="Laminin_G"/>
</dbReference>
<evidence type="ECO:0000256" key="5">
    <source>
        <dbReference type="ARBA" id="ARBA00022729"/>
    </source>
</evidence>
<dbReference type="InterPro" id="IPR051022">
    <property type="entry name" value="Notch_Cell-Fate_Det"/>
</dbReference>
<comment type="subcellular location">
    <subcellularLocation>
        <location evidence="1">Membrane</location>
        <topology evidence="1">Single-pass type I membrane protein</topology>
    </subcellularLocation>
</comment>
<name>A0AA89BQ27_PINIB</name>
<organism evidence="15 16">
    <name type="scientific">Pinctada imbricata</name>
    <name type="common">Atlantic pearl-oyster</name>
    <name type="synonym">Pinctada martensii</name>
    <dbReference type="NCBI Taxonomy" id="66713"/>
    <lineage>
        <taxon>Eukaryota</taxon>
        <taxon>Metazoa</taxon>
        <taxon>Spiralia</taxon>
        <taxon>Lophotrochozoa</taxon>
        <taxon>Mollusca</taxon>
        <taxon>Bivalvia</taxon>
        <taxon>Autobranchia</taxon>
        <taxon>Pteriomorphia</taxon>
        <taxon>Pterioida</taxon>
        <taxon>Pterioidea</taxon>
        <taxon>Pteriidae</taxon>
        <taxon>Pinctada</taxon>
    </lineage>
</organism>
<feature type="disulfide bond" evidence="11">
    <location>
        <begin position="1047"/>
        <end position="1056"/>
    </location>
</feature>
<dbReference type="SMART" id="SM00181">
    <property type="entry name" value="EGF"/>
    <property type="match status" value="15"/>
</dbReference>
<evidence type="ECO:0000256" key="2">
    <source>
        <dbReference type="ARBA" id="ARBA00005847"/>
    </source>
</evidence>
<keyword evidence="16" id="KW-1185">Reference proteome</keyword>
<feature type="disulfide bond" evidence="11">
    <location>
        <begin position="1008"/>
        <end position="1017"/>
    </location>
</feature>
<reference evidence="15" key="1">
    <citation type="submission" date="2019-08" db="EMBL/GenBank/DDBJ databases">
        <title>The improved chromosome-level genome for the pearl oyster Pinctada fucata martensii using PacBio sequencing and Hi-C.</title>
        <authorList>
            <person name="Zheng Z."/>
        </authorList>
    </citation>
    <scope>NUCLEOTIDE SEQUENCE</scope>
    <source>
        <strain evidence="15">ZZ-2019</strain>
        <tissue evidence="15">Adductor muscle</tissue>
    </source>
</reference>
<dbReference type="Gene3D" id="2.10.25.10">
    <property type="entry name" value="Laminin"/>
    <property type="match status" value="14"/>
</dbReference>
<dbReference type="GO" id="GO:0016020">
    <property type="term" value="C:membrane"/>
    <property type="evidence" value="ECO:0007669"/>
    <property type="project" value="UniProtKB-SubCell"/>
</dbReference>
<keyword evidence="10" id="KW-0325">Glycoprotein</keyword>
<evidence type="ECO:0000256" key="12">
    <source>
        <dbReference type="SAM" id="Phobius"/>
    </source>
</evidence>
<evidence type="ECO:0000256" key="11">
    <source>
        <dbReference type="PROSITE-ProRule" id="PRU00076"/>
    </source>
</evidence>
<dbReference type="InterPro" id="IPR013320">
    <property type="entry name" value="ConA-like_dom_sf"/>
</dbReference>
<keyword evidence="6" id="KW-0677">Repeat</keyword>
<dbReference type="InterPro" id="IPR009030">
    <property type="entry name" value="Growth_fac_rcpt_cys_sf"/>
</dbReference>
<feature type="disulfide bond" evidence="11">
    <location>
        <begin position="813"/>
        <end position="822"/>
    </location>
</feature>
<sequence>MWYVTSNEANVEEFSFTRIPVFVNDSYWHEIRIHQQENILNLTLNSPNCKNSPADTCVRQLNYLPGSPNTKVYFGNVENEFVALNTFSQTRFKGCMEDITVNSNILLPTSTGSDAMAIAVTNGCNRRPQCSADTCNTHGKCYDFWDEFRCDCQRPYIGGSCEEEWKPATFAKDNSISEVRFNISSLQADLRSRVDLSLFIRTREEKGLAVYLGDSGSAINGTFLTVEIFDGYLASRLVLCNTKWYLWANNTKINDGNKHLVGVVLQNNVHKLLYNNQVVQEKIIQSNANCPFVGQACYFGGEVPASLRQPGRKRRSTTIVIDNLEDLTNVSRYKGTIQDAQLNNNPMPFFPTPQNVSAPSTNVSVEAVSGLVEGEQSDDVCNNTMPCMNNASCTNEFFNDFSCDCPRGYRGKNCSELDFCHNNSCPASATCQSLNDGFECISTANFGVQSSLSFSPNISSGTKIDKISMMIRTIVKNGHLFAISNGNQYIHVQIEGGMVMMECRLDQGVVQTATVDMNIADKRWHKIELTEYQSNITLMVTGPFENKSSLVDRNSNMATFRSLVDKTSEISLGRKSSIFSYHYFKGCIKEPRIGGILLPFYLQSEFTNFTTQEYFEATMISQIAHNCVEGSECGSNQCRHSSTCKPDYYGYTCDCTGTGYEGFWCQNNINDCQPDSCYNNGVCLDVANGFRCKCPKPYYGYFTRCQNVTDVCSPDPCQNGATCSPVGGDYSCDCTDTFTGQNCTVQKTGCSPNPCRNNGTCNPGQTQANFTCTCPSPYTGPLCDVILDPCNSLPCNNGNCTPGADPGSYNCVCATDYTGLHCETYIDHCNSSPCKNNGSCVDYVGGYNCNCTNSWTGSMCEIDFNECLTQPCQNNGTCQDFTGYYNCDCTGTGYQGILDCATDFDECTLSPCANGGTCYNYDGGYNCSCSLGYTGEHCTVVNCSVVNCNQGQCGLTPNRSQWQCNCNQYYYGKFCNVPGKCASSPCNPSNSLVCTDIDITNQTYICSCKSGWEGQNCEVDIDECTRINPCRNGATCNNTQGSYVCHCAPGYTGTNCGTNIDECFSQPCRNRGQCIDQINKFECNCSGTGYQGSTCMDDINECLGSPCLNEGKCVNTNGSYDCDCVPGYIGPTCAVADPSFQKIGEDDNMLWIIVGPVVAGVLLIIVIIIIVFLMMARNKRATRGTYNPSRQEVIGSRVELGNVMKPPPEERLI</sequence>
<evidence type="ECO:0000256" key="9">
    <source>
        <dbReference type="ARBA" id="ARBA00023157"/>
    </source>
</evidence>
<dbReference type="PANTHER" id="PTHR24049:SF22">
    <property type="entry name" value="DROSOPHILA CRUMBS HOMOLOG"/>
    <property type="match status" value="1"/>
</dbReference>
<feature type="domain" description="Laminin G" evidence="13">
    <location>
        <begin position="1"/>
        <end position="124"/>
    </location>
</feature>
<dbReference type="Pfam" id="PF02210">
    <property type="entry name" value="Laminin_G_2"/>
    <property type="match status" value="3"/>
</dbReference>
<feature type="disulfide bond" evidence="11">
    <location>
        <begin position="152"/>
        <end position="161"/>
    </location>
</feature>
<dbReference type="PROSITE" id="PS01186">
    <property type="entry name" value="EGF_2"/>
    <property type="match status" value="8"/>
</dbReference>
<evidence type="ECO:0000313" key="15">
    <source>
        <dbReference type="EMBL" id="KAK3087011.1"/>
    </source>
</evidence>
<feature type="domain" description="EGF-like" evidence="14">
    <location>
        <begin position="1059"/>
        <end position="1096"/>
    </location>
</feature>
<proteinExistence type="inferred from homology"/>
<feature type="domain" description="Laminin G" evidence="13">
    <location>
        <begin position="442"/>
        <end position="627"/>
    </location>
</feature>
<dbReference type="InterPro" id="IPR001881">
    <property type="entry name" value="EGF-like_Ca-bd_dom"/>
</dbReference>
<evidence type="ECO:0000313" key="16">
    <source>
        <dbReference type="Proteomes" id="UP001186944"/>
    </source>
</evidence>
<dbReference type="Gene3D" id="2.60.120.200">
    <property type="match status" value="3"/>
</dbReference>
<feature type="domain" description="EGF-like" evidence="14">
    <location>
        <begin position="977"/>
        <end position="1018"/>
    </location>
</feature>
<dbReference type="AlphaFoldDB" id="A0AA89BQ27"/>
<dbReference type="Pfam" id="PF12661">
    <property type="entry name" value="hEGF"/>
    <property type="match status" value="2"/>
</dbReference>
<feature type="domain" description="EGF-like" evidence="14">
    <location>
        <begin position="825"/>
        <end position="861"/>
    </location>
</feature>
<dbReference type="FunFam" id="2.10.25.10:FF:000125">
    <property type="entry name" value="Neurogenic locus notch protein-like"/>
    <property type="match status" value="1"/>
</dbReference>
<feature type="disulfide bond" evidence="11">
    <location>
        <begin position="774"/>
        <end position="783"/>
    </location>
</feature>
<feature type="domain" description="EGF-like" evidence="14">
    <location>
        <begin position="126"/>
        <end position="162"/>
    </location>
</feature>
<feature type="disulfide bond" evidence="11">
    <location>
        <begin position="790"/>
        <end position="800"/>
    </location>
</feature>
<dbReference type="PANTHER" id="PTHR24049">
    <property type="entry name" value="CRUMBS FAMILY MEMBER"/>
    <property type="match status" value="1"/>
</dbReference>
<feature type="domain" description="EGF-like" evidence="14">
    <location>
        <begin position="863"/>
        <end position="901"/>
    </location>
</feature>
<dbReference type="FunFam" id="2.10.25.10:FF:000029">
    <property type="entry name" value="neurexin-1 isoform X1"/>
    <property type="match status" value="1"/>
</dbReference>
<feature type="domain" description="EGF-like" evidence="14">
    <location>
        <begin position="668"/>
        <end position="706"/>
    </location>
</feature>
<dbReference type="SUPFAM" id="SSF57184">
    <property type="entry name" value="Growth factor receptor domain"/>
    <property type="match status" value="1"/>
</dbReference>